<dbReference type="InterPro" id="IPR036890">
    <property type="entry name" value="HATPase_C_sf"/>
</dbReference>
<evidence type="ECO:0000259" key="16">
    <source>
        <dbReference type="PROSITE" id="PS50885"/>
    </source>
</evidence>
<dbReference type="PROSITE" id="PS50109">
    <property type="entry name" value="HIS_KIN"/>
    <property type="match status" value="1"/>
</dbReference>
<reference evidence="17" key="1">
    <citation type="submission" date="2020-12" db="EMBL/GenBank/DDBJ databases">
        <authorList>
            <person name="Huq M.A."/>
        </authorList>
    </citation>
    <scope>NUCLEOTIDE SEQUENCE</scope>
    <source>
        <strain evidence="17">MAHUQ-46</strain>
    </source>
</reference>
<dbReference type="SUPFAM" id="SSF47384">
    <property type="entry name" value="Homodimeric domain of signal transducing histidine kinase"/>
    <property type="match status" value="1"/>
</dbReference>
<keyword evidence="18" id="KW-1185">Reference proteome</keyword>
<evidence type="ECO:0000256" key="14">
    <source>
        <dbReference type="SAM" id="Phobius"/>
    </source>
</evidence>
<feature type="transmembrane region" description="Helical" evidence="14">
    <location>
        <begin position="12"/>
        <end position="35"/>
    </location>
</feature>
<evidence type="ECO:0000256" key="5">
    <source>
        <dbReference type="ARBA" id="ARBA00022553"/>
    </source>
</evidence>
<dbReference type="CDD" id="cd00082">
    <property type="entry name" value="HisKA"/>
    <property type="match status" value="1"/>
</dbReference>
<dbReference type="GO" id="GO:0000155">
    <property type="term" value="F:phosphorelay sensor kinase activity"/>
    <property type="evidence" value="ECO:0007669"/>
    <property type="project" value="InterPro"/>
</dbReference>
<feature type="domain" description="HAMP" evidence="16">
    <location>
        <begin position="192"/>
        <end position="244"/>
    </location>
</feature>
<comment type="caution">
    <text evidence="17">The sequence shown here is derived from an EMBL/GenBank/DDBJ whole genome shotgun (WGS) entry which is preliminary data.</text>
</comment>
<accession>A0A934J8W9</accession>
<evidence type="ECO:0000313" key="17">
    <source>
        <dbReference type="EMBL" id="MBJ6363979.1"/>
    </source>
</evidence>
<gene>
    <name evidence="17" type="ORF">JFN88_22440</name>
</gene>
<dbReference type="InterPro" id="IPR005467">
    <property type="entry name" value="His_kinase_dom"/>
</dbReference>
<dbReference type="GO" id="GO:0005886">
    <property type="term" value="C:plasma membrane"/>
    <property type="evidence" value="ECO:0007669"/>
    <property type="project" value="UniProtKB-SubCell"/>
</dbReference>
<dbReference type="InterPro" id="IPR036097">
    <property type="entry name" value="HisK_dim/P_sf"/>
</dbReference>
<dbReference type="InterPro" id="IPR050398">
    <property type="entry name" value="HssS/ArlS-like"/>
</dbReference>
<dbReference type="AlphaFoldDB" id="A0A934J8W9"/>
<dbReference type="SMART" id="SM00304">
    <property type="entry name" value="HAMP"/>
    <property type="match status" value="1"/>
</dbReference>
<evidence type="ECO:0000256" key="13">
    <source>
        <dbReference type="ARBA" id="ARBA00023136"/>
    </source>
</evidence>
<comment type="catalytic activity">
    <reaction evidence="1">
        <text>ATP + protein L-histidine = ADP + protein N-phospho-L-histidine.</text>
        <dbReference type="EC" id="2.7.13.3"/>
    </reaction>
</comment>
<evidence type="ECO:0000256" key="4">
    <source>
        <dbReference type="ARBA" id="ARBA00022475"/>
    </source>
</evidence>
<dbReference type="InterPro" id="IPR003661">
    <property type="entry name" value="HisK_dim/P_dom"/>
</dbReference>
<evidence type="ECO:0000256" key="12">
    <source>
        <dbReference type="ARBA" id="ARBA00023012"/>
    </source>
</evidence>
<evidence type="ECO:0000256" key="3">
    <source>
        <dbReference type="ARBA" id="ARBA00012438"/>
    </source>
</evidence>
<dbReference type="PANTHER" id="PTHR45528:SF9">
    <property type="entry name" value="SENSOR HISTIDINE KINASE YBDK"/>
    <property type="match status" value="1"/>
</dbReference>
<dbReference type="GO" id="GO:0005524">
    <property type="term" value="F:ATP binding"/>
    <property type="evidence" value="ECO:0007669"/>
    <property type="project" value="UniProtKB-KW"/>
</dbReference>
<evidence type="ECO:0000256" key="7">
    <source>
        <dbReference type="ARBA" id="ARBA00022692"/>
    </source>
</evidence>
<dbReference type="CDD" id="cd06225">
    <property type="entry name" value="HAMP"/>
    <property type="match status" value="1"/>
</dbReference>
<dbReference type="SUPFAM" id="SSF55874">
    <property type="entry name" value="ATPase domain of HSP90 chaperone/DNA topoisomerase II/histidine kinase"/>
    <property type="match status" value="1"/>
</dbReference>
<evidence type="ECO:0000313" key="18">
    <source>
        <dbReference type="Proteomes" id="UP000640274"/>
    </source>
</evidence>
<evidence type="ECO:0000256" key="11">
    <source>
        <dbReference type="ARBA" id="ARBA00022989"/>
    </source>
</evidence>
<evidence type="ECO:0000256" key="1">
    <source>
        <dbReference type="ARBA" id="ARBA00000085"/>
    </source>
</evidence>
<keyword evidence="7 14" id="KW-0812">Transmembrane</keyword>
<feature type="transmembrane region" description="Helical" evidence="14">
    <location>
        <begin position="165"/>
        <end position="192"/>
    </location>
</feature>
<evidence type="ECO:0000256" key="9">
    <source>
        <dbReference type="ARBA" id="ARBA00022777"/>
    </source>
</evidence>
<keyword evidence="10" id="KW-0067">ATP-binding</keyword>
<proteinExistence type="predicted"/>
<dbReference type="PROSITE" id="PS50885">
    <property type="entry name" value="HAMP"/>
    <property type="match status" value="1"/>
</dbReference>
<dbReference type="PANTHER" id="PTHR45528">
    <property type="entry name" value="SENSOR HISTIDINE KINASE CPXA"/>
    <property type="match status" value="1"/>
</dbReference>
<comment type="subcellular location">
    <subcellularLocation>
        <location evidence="2">Cell membrane</location>
        <topology evidence="2">Multi-pass membrane protein</topology>
    </subcellularLocation>
</comment>
<keyword evidence="6" id="KW-0808">Transferase</keyword>
<keyword evidence="12" id="KW-0902">Two-component regulatory system</keyword>
<keyword evidence="5" id="KW-0597">Phosphoprotein</keyword>
<dbReference type="Gene3D" id="6.10.340.10">
    <property type="match status" value="1"/>
</dbReference>
<dbReference type="Pfam" id="PF00512">
    <property type="entry name" value="HisKA"/>
    <property type="match status" value="1"/>
</dbReference>
<dbReference type="InterPro" id="IPR003660">
    <property type="entry name" value="HAMP_dom"/>
</dbReference>
<dbReference type="Gene3D" id="1.10.287.130">
    <property type="match status" value="1"/>
</dbReference>
<keyword evidence="13 14" id="KW-0472">Membrane</keyword>
<keyword evidence="9 17" id="KW-0418">Kinase</keyword>
<sequence>MKKIKNSLLKKYIVIILVGIVWLPVCFIISSLLFFNVPSLFQLEKEPEFGYTNGSDLEQQWHTEARQLSGASQADIEKRLRELQQAYRGAGVMWVDAAGKKQLQLHISHNYPESWTAAEAIQFMKNTYSADPFTTVAFIGQDPNQGFMVLQVPRDILKEIKAPYWYNYGFVSVLTTLIFVTGFLAVSFIFFYRIRKRMLRLQQAMNRHGDSGIPAPIKVSNQDEIGHLEYAFNEMIDKLQSSRKREQEEEALRRQLVASLSHDLRTPLTTIQGHAYRLGKERLSEQGEASLKLIDAKVAYLGRLIENLFSYTLLSSGKYPFNPARHDIVRLVRGAAANWYPVFEQEGFDFELELAEEPIYARIDPQWMERVLDNLFQNVINHAASGQYIAVTMSAVEQGFELSIADRGPGVESESAGKGAGLGLSIVALMLKDMELEWALESTAEGTRAKIAQRFLNEI</sequence>
<name>A0A934J8W9_9BACL</name>
<dbReference type="Pfam" id="PF02518">
    <property type="entry name" value="HATPase_c"/>
    <property type="match status" value="1"/>
</dbReference>
<feature type="domain" description="Histidine kinase" evidence="15">
    <location>
        <begin position="259"/>
        <end position="457"/>
    </location>
</feature>
<dbReference type="EMBL" id="JAELUP010000113">
    <property type="protein sequence ID" value="MBJ6363979.1"/>
    <property type="molecule type" value="Genomic_DNA"/>
</dbReference>
<dbReference type="EC" id="2.7.13.3" evidence="3"/>
<dbReference type="RefSeq" id="WP_199021586.1">
    <property type="nucleotide sequence ID" value="NZ_JAELUP010000113.1"/>
</dbReference>
<evidence type="ECO:0000256" key="6">
    <source>
        <dbReference type="ARBA" id="ARBA00022679"/>
    </source>
</evidence>
<dbReference type="Proteomes" id="UP000640274">
    <property type="component" value="Unassembled WGS sequence"/>
</dbReference>
<dbReference type="Gene3D" id="3.30.565.10">
    <property type="entry name" value="Histidine kinase-like ATPase, C-terminal domain"/>
    <property type="match status" value="1"/>
</dbReference>
<keyword evidence="8" id="KW-0547">Nucleotide-binding</keyword>
<protein>
    <recommendedName>
        <fullName evidence="3">histidine kinase</fullName>
        <ecNumber evidence="3">2.7.13.3</ecNumber>
    </recommendedName>
</protein>
<dbReference type="InterPro" id="IPR003594">
    <property type="entry name" value="HATPase_dom"/>
</dbReference>
<organism evidence="17 18">
    <name type="scientific">Paenibacillus roseus</name>
    <dbReference type="NCBI Taxonomy" id="2798579"/>
    <lineage>
        <taxon>Bacteria</taxon>
        <taxon>Bacillati</taxon>
        <taxon>Bacillota</taxon>
        <taxon>Bacilli</taxon>
        <taxon>Bacillales</taxon>
        <taxon>Paenibacillaceae</taxon>
        <taxon>Paenibacillus</taxon>
    </lineage>
</organism>
<dbReference type="SUPFAM" id="SSF158472">
    <property type="entry name" value="HAMP domain-like"/>
    <property type="match status" value="1"/>
</dbReference>
<evidence type="ECO:0000256" key="10">
    <source>
        <dbReference type="ARBA" id="ARBA00022840"/>
    </source>
</evidence>
<dbReference type="Pfam" id="PF00672">
    <property type="entry name" value="HAMP"/>
    <property type="match status" value="1"/>
</dbReference>
<evidence type="ECO:0000256" key="2">
    <source>
        <dbReference type="ARBA" id="ARBA00004651"/>
    </source>
</evidence>
<keyword evidence="11 14" id="KW-1133">Transmembrane helix</keyword>
<keyword evidence="4" id="KW-1003">Cell membrane</keyword>
<dbReference type="SMART" id="SM00387">
    <property type="entry name" value="HATPase_c"/>
    <property type="match status" value="1"/>
</dbReference>
<dbReference type="SMART" id="SM00388">
    <property type="entry name" value="HisKA"/>
    <property type="match status" value="1"/>
</dbReference>
<evidence type="ECO:0000259" key="15">
    <source>
        <dbReference type="PROSITE" id="PS50109"/>
    </source>
</evidence>
<evidence type="ECO:0000256" key="8">
    <source>
        <dbReference type="ARBA" id="ARBA00022741"/>
    </source>
</evidence>